<dbReference type="PANTHER" id="PTHR10947">
    <property type="entry name" value="PHENYLALANYL-TRNA SYNTHETASE BETA CHAIN AND LEUCINE-RICH REPEAT-CONTAINING PROTEIN 47"/>
    <property type="match status" value="1"/>
</dbReference>
<organism evidence="14 15">
    <name type="scientific">Nitrospira defluvii</name>
    <dbReference type="NCBI Taxonomy" id="330214"/>
    <lineage>
        <taxon>Bacteria</taxon>
        <taxon>Pseudomonadati</taxon>
        <taxon>Nitrospirota</taxon>
        <taxon>Nitrospiria</taxon>
        <taxon>Nitrospirales</taxon>
        <taxon>Nitrospiraceae</taxon>
        <taxon>Nitrospira</taxon>
    </lineage>
</organism>
<comment type="subcellular location">
    <subcellularLocation>
        <location evidence="2">Cytoplasm</location>
    </subcellularLocation>
</comment>
<evidence type="ECO:0000256" key="1">
    <source>
        <dbReference type="ARBA" id="ARBA00001946"/>
    </source>
</evidence>
<dbReference type="InterPro" id="IPR004531">
    <property type="entry name" value="Phe-tRNA-synth_IIc_bsu_arc_euk"/>
</dbReference>
<dbReference type="InterPro" id="IPR005146">
    <property type="entry name" value="B3/B4_tRNA-bd"/>
</dbReference>
<keyword evidence="12" id="KW-0030">Aminoacyl-tRNA synthetase</keyword>
<dbReference type="EC" id="6.1.1.20" evidence="4"/>
<evidence type="ECO:0000256" key="3">
    <source>
        <dbReference type="ARBA" id="ARBA00007438"/>
    </source>
</evidence>
<dbReference type="SMART" id="SM00874">
    <property type="entry name" value="B5"/>
    <property type="match status" value="1"/>
</dbReference>
<evidence type="ECO:0000256" key="6">
    <source>
        <dbReference type="ARBA" id="ARBA00022598"/>
    </source>
</evidence>
<proteinExistence type="inferred from homology"/>
<dbReference type="Pfam" id="PF03484">
    <property type="entry name" value="B5"/>
    <property type="match status" value="1"/>
</dbReference>
<comment type="caution">
    <text evidence="14">The sequence shown here is derived from an EMBL/GenBank/DDBJ whole genome shotgun (WGS) entry which is preliminary data.</text>
</comment>
<evidence type="ECO:0000256" key="5">
    <source>
        <dbReference type="ARBA" id="ARBA00022490"/>
    </source>
</evidence>
<dbReference type="GO" id="GO:0004826">
    <property type="term" value="F:phenylalanine-tRNA ligase activity"/>
    <property type="evidence" value="ECO:0007669"/>
    <property type="project" value="UniProtKB-EC"/>
</dbReference>
<dbReference type="PROSITE" id="PS51483">
    <property type="entry name" value="B5"/>
    <property type="match status" value="1"/>
</dbReference>
<evidence type="ECO:0000256" key="8">
    <source>
        <dbReference type="ARBA" id="ARBA00022741"/>
    </source>
</evidence>
<protein>
    <recommendedName>
        <fullName evidence="4">phenylalanine--tRNA ligase</fullName>
        <ecNumber evidence="4">6.1.1.20</ecNumber>
    </recommendedName>
</protein>
<dbReference type="SUPFAM" id="SSF46955">
    <property type="entry name" value="Putative DNA-binding domain"/>
    <property type="match status" value="1"/>
</dbReference>
<keyword evidence="8" id="KW-0547">Nucleotide-binding</keyword>
<evidence type="ECO:0000256" key="7">
    <source>
        <dbReference type="ARBA" id="ARBA00022723"/>
    </source>
</evidence>
<dbReference type="Pfam" id="PF17759">
    <property type="entry name" value="tRNA_synthFbeta"/>
    <property type="match status" value="1"/>
</dbReference>
<evidence type="ECO:0000256" key="9">
    <source>
        <dbReference type="ARBA" id="ARBA00022840"/>
    </source>
</evidence>
<evidence type="ECO:0000259" key="13">
    <source>
        <dbReference type="PROSITE" id="PS51483"/>
    </source>
</evidence>
<dbReference type="Gene3D" id="3.30.56.10">
    <property type="match status" value="2"/>
</dbReference>
<keyword evidence="11" id="KW-0648">Protein biosynthesis</keyword>
<comment type="similarity">
    <text evidence="3">Belongs to the phenylalanyl-tRNA synthetase beta subunit family. Type 2 subfamily.</text>
</comment>
<name>A0ABM8QMA7_9BACT</name>
<keyword evidence="10" id="KW-0460">Magnesium</keyword>
<dbReference type="Proteomes" id="UP000675880">
    <property type="component" value="Unassembled WGS sequence"/>
</dbReference>
<keyword evidence="9" id="KW-0067">ATP-binding</keyword>
<dbReference type="EMBL" id="CAJNBJ010000001">
    <property type="protein sequence ID" value="CAE6704577.1"/>
    <property type="molecule type" value="Genomic_DNA"/>
</dbReference>
<dbReference type="InterPro" id="IPR045060">
    <property type="entry name" value="Phe-tRNA-ligase_IIc_bsu"/>
</dbReference>
<dbReference type="RefSeq" id="WP_213040720.1">
    <property type="nucleotide sequence ID" value="NZ_CAJNBJ010000001.1"/>
</dbReference>
<evidence type="ECO:0000256" key="12">
    <source>
        <dbReference type="ARBA" id="ARBA00023146"/>
    </source>
</evidence>
<dbReference type="PANTHER" id="PTHR10947:SF0">
    <property type="entry name" value="PHENYLALANINE--TRNA LIGASE BETA SUBUNIT"/>
    <property type="match status" value="1"/>
</dbReference>
<feature type="domain" description="B5" evidence="13">
    <location>
        <begin position="290"/>
        <end position="365"/>
    </location>
</feature>
<evidence type="ECO:0000256" key="4">
    <source>
        <dbReference type="ARBA" id="ARBA00012814"/>
    </source>
</evidence>
<accession>A0ABM8QMA7</accession>
<dbReference type="InterPro" id="IPR009061">
    <property type="entry name" value="DNA-bd_dom_put_sf"/>
</dbReference>
<evidence type="ECO:0000313" key="15">
    <source>
        <dbReference type="Proteomes" id="UP000675880"/>
    </source>
</evidence>
<keyword evidence="5" id="KW-0963">Cytoplasm</keyword>
<dbReference type="SMART" id="SM00873">
    <property type="entry name" value="B3_4"/>
    <property type="match status" value="1"/>
</dbReference>
<comment type="cofactor">
    <cofactor evidence="1">
        <name>Mg(2+)</name>
        <dbReference type="ChEBI" id="CHEBI:18420"/>
    </cofactor>
</comment>
<evidence type="ECO:0000256" key="2">
    <source>
        <dbReference type="ARBA" id="ARBA00004496"/>
    </source>
</evidence>
<dbReference type="NCBIfam" id="TIGR00471">
    <property type="entry name" value="pheT_arch"/>
    <property type="match status" value="1"/>
</dbReference>
<gene>
    <name evidence="14" type="ORF">NSPZN2_10905</name>
</gene>
<evidence type="ECO:0000256" key="10">
    <source>
        <dbReference type="ARBA" id="ARBA00022842"/>
    </source>
</evidence>
<reference evidence="14 15" key="1">
    <citation type="submission" date="2021-02" db="EMBL/GenBank/DDBJ databases">
        <authorList>
            <person name="Han P."/>
        </authorList>
    </citation>
    <scope>NUCLEOTIDE SEQUENCE [LARGE SCALE GENOMIC DNA]</scope>
    <source>
        <strain evidence="14">Candidatus Nitrospira sp. ZN2</strain>
    </source>
</reference>
<dbReference type="InterPro" id="IPR020825">
    <property type="entry name" value="Phe-tRNA_synthase-like_B3/B4"/>
</dbReference>
<keyword evidence="6 14" id="KW-0436">Ligase</keyword>
<evidence type="ECO:0000313" key="14">
    <source>
        <dbReference type="EMBL" id="CAE6704577.1"/>
    </source>
</evidence>
<dbReference type="InterPro" id="IPR045864">
    <property type="entry name" value="aa-tRNA-synth_II/BPL/LPL"/>
</dbReference>
<evidence type="ECO:0000256" key="11">
    <source>
        <dbReference type="ARBA" id="ARBA00022917"/>
    </source>
</evidence>
<dbReference type="Gene3D" id="3.50.40.10">
    <property type="entry name" value="Phenylalanyl-trna Synthetase, Chain B, domain 3"/>
    <property type="match status" value="1"/>
</dbReference>
<dbReference type="SUPFAM" id="SSF55681">
    <property type="entry name" value="Class II aaRS and biotin synthetases"/>
    <property type="match status" value="1"/>
</dbReference>
<keyword evidence="15" id="KW-1185">Reference proteome</keyword>
<dbReference type="Gene3D" id="3.30.930.10">
    <property type="entry name" value="Bira Bifunctional Protein, Domain 2"/>
    <property type="match status" value="1"/>
</dbReference>
<dbReference type="InterPro" id="IPR005147">
    <property type="entry name" value="tRNA_synthase_B5-dom"/>
</dbReference>
<keyword evidence="7" id="KW-0479">Metal-binding</keyword>
<dbReference type="InterPro" id="IPR041616">
    <property type="entry name" value="PheRS_beta_core"/>
</dbReference>
<sequence length="572" mass="62933">MPTISVQRDDLEALIAGPDGTPVRISLDQLEQSLMLVKGELKGHNAETGELRIELQDSNRPDLWCCEGIARQIRIKQQGASISYPFFKKQKRAAGKLVVAPGLDRIRPYVAACTAVGYRVTASGLTQLIQTQEKLADIFGRKRRTVSIGLYRLAPIVFPVSYDLVKPDEVRFTPLGMETVMTLREILMVHPKGVEYGGILSGHDRLPVLRDAKGQVLSFPPIINSREIGEVQVGDHELFVEVTGTDLQMVSLTLNIFAANLADRGAVITPVEIQSPVKTAFGRRWHTPVDFGAPRSIPLKAIETALGEALGGREVAAALKSYGYTVKSAGQKVGVQLPPYRNDLLHTVDVVEDVAISQGYARFAPVMPSQFTVGGLSRLEHMADRIRHLMVGMEFQEIISNIMGSHQDFCTKMRVDGTEWAKVVEVDNVMSLSYSCLRQWITPSLLQVETNSSRAFYPHRMFEVGEVAVPDVNADIGSRTVTKLGAVIAHADAHFSEIHSCLDLLLYYLDRPFTLEPVPHPSFLEGRAGAIIAGGRVIGLLGELHPEVLEQWQIGVPAVALELEIDRLLDEG</sequence>